<dbReference type="KEGG" id="tbn:TBH_C2218"/>
<keyword evidence="3" id="KW-1185">Reference proteome</keyword>
<evidence type="ECO:0000313" key="3">
    <source>
        <dbReference type="Proteomes" id="UP000031631"/>
    </source>
</evidence>
<dbReference type="OrthoDB" id="4047605at2"/>
<evidence type="ECO:0000313" key="2">
    <source>
        <dbReference type="EMBL" id="BAO45129.1"/>
    </source>
</evidence>
<reference evidence="2 3" key="1">
    <citation type="journal article" date="2014" name="PLoS ONE">
        <title>Physiological and genomic features of a novel sulfur-oxidizing gammaproteobacterium belonging to a previously uncultivated symbiotic lineage isolated from a hydrothermal vent.</title>
        <authorList>
            <person name="Nunoura T."/>
            <person name="Takaki Y."/>
            <person name="Kazama H."/>
            <person name="Kakuta J."/>
            <person name="Shimamura S."/>
            <person name="Makita H."/>
            <person name="Hirai M."/>
            <person name="Miyazaki M."/>
            <person name="Takai K."/>
        </authorList>
    </citation>
    <scope>NUCLEOTIDE SEQUENCE [LARGE SCALE GENOMIC DNA]</scope>
    <source>
        <strain evidence="2 3">Hiromi1</strain>
    </source>
</reference>
<dbReference type="RefSeq" id="WP_041068454.1">
    <property type="nucleotide sequence ID" value="NZ_AP012273.1"/>
</dbReference>
<feature type="signal peptide" evidence="1">
    <location>
        <begin position="1"/>
        <end position="20"/>
    </location>
</feature>
<protein>
    <submittedName>
        <fullName evidence="2">Uncharacterized protein</fullName>
    </submittedName>
</protein>
<keyword evidence="1" id="KW-0732">Signal</keyword>
<organism evidence="2 3">
    <name type="scientific">Thiolapillus brandeum</name>
    <dbReference type="NCBI Taxonomy" id="1076588"/>
    <lineage>
        <taxon>Bacteria</taxon>
        <taxon>Pseudomonadati</taxon>
        <taxon>Pseudomonadota</taxon>
        <taxon>Gammaproteobacteria</taxon>
        <taxon>Chromatiales</taxon>
        <taxon>Sedimenticolaceae</taxon>
        <taxon>Thiolapillus</taxon>
    </lineage>
</organism>
<evidence type="ECO:0000256" key="1">
    <source>
        <dbReference type="SAM" id="SignalP"/>
    </source>
</evidence>
<feature type="chain" id="PRO_5030683146" evidence="1">
    <location>
        <begin position="21"/>
        <end position="597"/>
    </location>
</feature>
<dbReference type="Proteomes" id="UP000031631">
    <property type="component" value="Chromosome"/>
</dbReference>
<name>A0A7U6JI37_9GAMM</name>
<sequence length="597" mass="67634">MRPLHFLLVLLALQAGNAPATPVRIDDDSWRHPVHRPLPIIDGQRSLTPVLRTPSPGISITEGDDWSLPAWSQPLDDRRFYSEESTSSDHVNVHVIDISWRQINPSPGIFSMTDTGSAAGMNFPSLHDQLAQGGPYWLRIWVTGEDWAPTWVKSDCGITTTWLDHDGQARHLPIWNDCVWGHAKAMFRQVLRTWNLAADPDMQFLQVPGGFYYTEFDFDIPFQAAASGDLDFATFDNWFHQAMADLAAIANGENNDPADDYAWKLVYTGEDYPFDDTWSGATNLFARDAVLAGMGIRNGITELFNFHLNHTPAYGAAIAEDGHIVIDEDWPLLRDKRIIGAENECYNACGYHVSDLYYSIRMSNLKALQMRTKRLYVVPQDSYLSSYPEHWTWVRHELGKQRENAPDAWVALRTAQDKYWIDDTSHTWNGAPWIHNLERWLVQNDVGSDGMTRKGTDHRVNEVDADNGESWEGRRTDHASGQDYFYFFVDDVFANDPGQQWQLKVTYVDTGNSSWRVEYTSGSSLIESDPVPRTNSGLVKTATIDLPGARFDNGLPNSADFRIYNGGSDDLEIRFVRLIRRHPPAAQVVFADGFESP</sequence>
<proteinExistence type="predicted"/>
<accession>A0A7U6JI37</accession>
<dbReference type="EMBL" id="AP012273">
    <property type="protein sequence ID" value="BAO45129.1"/>
    <property type="molecule type" value="Genomic_DNA"/>
</dbReference>
<gene>
    <name evidence="2" type="ORF">TBH_C2218</name>
</gene>
<dbReference type="AlphaFoldDB" id="A0A7U6JI37"/>